<dbReference type="AlphaFoldDB" id="A0A1Y6CLQ6"/>
<accession>A0A1Y6CLQ6</accession>
<dbReference type="Proteomes" id="UP000192907">
    <property type="component" value="Unassembled WGS sequence"/>
</dbReference>
<keyword evidence="3" id="KW-1185">Reference proteome</keyword>
<gene>
    <name evidence="2" type="ORF">SAMN06296036_12855</name>
</gene>
<proteinExistence type="predicted"/>
<reference evidence="3" key="1">
    <citation type="submission" date="2017-04" db="EMBL/GenBank/DDBJ databases">
        <authorList>
            <person name="Varghese N."/>
            <person name="Submissions S."/>
        </authorList>
    </citation>
    <scope>NUCLEOTIDE SEQUENCE [LARGE SCALE GENOMIC DNA]</scope>
    <source>
        <strain evidence="3">RKEM611</strain>
    </source>
</reference>
<evidence type="ECO:0000256" key="1">
    <source>
        <dbReference type="SAM" id="MobiDB-lite"/>
    </source>
</evidence>
<evidence type="ECO:0000313" key="2">
    <source>
        <dbReference type="EMBL" id="SMF74581.1"/>
    </source>
</evidence>
<feature type="region of interest" description="Disordered" evidence="1">
    <location>
        <begin position="33"/>
        <end position="54"/>
    </location>
</feature>
<dbReference type="PROSITE" id="PS51257">
    <property type="entry name" value="PROKAR_LIPOPROTEIN"/>
    <property type="match status" value="1"/>
</dbReference>
<sequence length="283" mass="30730">MMNLDRTALYHSGYSTLCFALLLSCNQLNVSRNDENSKPKGVSPTESPSETESAVIDTQVNEPVMAGGGFLHCSYVDPSVQNQVGCGVYNPETNTKKNLSGIADQQIQAFDLGGLLVQINFRAANQDPNYHWLTDVSLTPLLALQVKASSQIQGLANQDQFVSISDEIPSIINESFAPTEDAVMAATQPWYLGDVGINCLTTCQNRGGVNQQAMEDFSSAQFCSQVLTSLNLTVDSVDLLSFANRPWACLYRPDLRILYVAAVQNIDANASQGGMQRLCSCQN</sequence>
<name>A0A1Y6CLQ6_9BACT</name>
<protein>
    <submittedName>
        <fullName evidence="2">Uncharacterized protein</fullName>
    </submittedName>
</protein>
<dbReference type="RefSeq" id="WP_132324637.1">
    <property type="nucleotide sequence ID" value="NZ_FWZT01000028.1"/>
</dbReference>
<evidence type="ECO:0000313" key="3">
    <source>
        <dbReference type="Proteomes" id="UP000192907"/>
    </source>
</evidence>
<dbReference type="EMBL" id="FWZT01000028">
    <property type="protein sequence ID" value="SMF74581.1"/>
    <property type="molecule type" value="Genomic_DNA"/>
</dbReference>
<feature type="compositionally biased region" description="Low complexity" evidence="1">
    <location>
        <begin position="43"/>
        <end position="53"/>
    </location>
</feature>
<organism evidence="2 3">
    <name type="scientific">Pseudobacteriovorax antillogorgiicola</name>
    <dbReference type="NCBI Taxonomy" id="1513793"/>
    <lineage>
        <taxon>Bacteria</taxon>
        <taxon>Pseudomonadati</taxon>
        <taxon>Bdellovibrionota</taxon>
        <taxon>Oligoflexia</taxon>
        <taxon>Oligoflexales</taxon>
        <taxon>Pseudobacteriovoracaceae</taxon>
        <taxon>Pseudobacteriovorax</taxon>
    </lineage>
</organism>